<organism evidence="1">
    <name type="scientific">marine sediment metagenome</name>
    <dbReference type="NCBI Taxonomy" id="412755"/>
    <lineage>
        <taxon>unclassified sequences</taxon>
        <taxon>metagenomes</taxon>
        <taxon>ecological metagenomes</taxon>
    </lineage>
</organism>
<dbReference type="AlphaFoldDB" id="A0A0F9B7C7"/>
<comment type="caution">
    <text evidence="1">The sequence shown here is derived from an EMBL/GenBank/DDBJ whole genome shotgun (WGS) entry which is preliminary data.</text>
</comment>
<gene>
    <name evidence="1" type="ORF">LCGC14_2481750</name>
</gene>
<accession>A0A0F9B7C7</accession>
<evidence type="ECO:0000313" key="1">
    <source>
        <dbReference type="EMBL" id="KKL17819.1"/>
    </source>
</evidence>
<name>A0A0F9B7C7_9ZZZZ</name>
<reference evidence="1" key="1">
    <citation type="journal article" date="2015" name="Nature">
        <title>Complex archaea that bridge the gap between prokaryotes and eukaryotes.</title>
        <authorList>
            <person name="Spang A."/>
            <person name="Saw J.H."/>
            <person name="Jorgensen S.L."/>
            <person name="Zaremba-Niedzwiedzka K."/>
            <person name="Martijn J."/>
            <person name="Lind A.E."/>
            <person name="van Eijk R."/>
            <person name="Schleper C."/>
            <person name="Guy L."/>
            <person name="Ettema T.J."/>
        </authorList>
    </citation>
    <scope>NUCLEOTIDE SEQUENCE</scope>
</reference>
<protein>
    <submittedName>
        <fullName evidence="1">Uncharacterized protein</fullName>
    </submittedName>
</protein>
<sequence>MRRFPVSEAKERALIKRMEELYAHPTGFSTEKLTTCHYWCNIPIDGGMRAIAINYF</sequence>
<proteinExistence type="predicted"/>
<dbReference type="EMBL" id="LAZR01039109">
    <property type="protein sequence ID" value="KKL17819.1"/>
    <property type="molecule type" value="Genomic_DNA"/>
</dbReference>